<sequence length="315" mass="34553">MKSVAKPHLSMSSSSSFMLFAGTSHRELAEQIAKNLEIELGKTLIKTFPDGEIGISILESVRGKDVFVVQSMAHHPNSYLMELLIFVDALKRSSARSIIAVIPYFGYARQDRRGMEREPITAKLVADLLQRSGVTRILTMDLHTEQIQGFFDIPVDNLYARPALVDAVRKLQPNQVVTPDVGSVKLARAFAEKLNIDFAVINKRRINANEVESALIGDVYQKRVLLVDDMCSTGGTLKKAALVCKRAGASVVFAAVTHGLFIGEFENSGIEKIIMSNTVPNPDCSVEVVSVAPLFAEAIRSIVNAKSISSLFTRF</sequence>
<gene>
    <name evidence="11" type="ORF">RHAB15C_0000972</name>
</gene>
<evidence type="ECO:0000313" key="12">
    <source>
        <dbReference type="Proteomes" id="UP000822862"/>
    </source>
</evidence>
<dbReference type="Pfam" id="PF14572">
    <property type="entry name" value="Pribosyl_synth"/>
    <property type="match status" value="1"/>
</dbReference>
<dbReference type="Proteomes" id="UP000822862">
    <property type="component" value="Chromosome"/>
</dbReference>
<evidence type="ECO:0000259" key="10">
    <source>
        <dbReference type="Pfam" id="PF13793"/>
    </source>
</evidence>
<dbReference type="InterPro" id="IPR029057">
    <property type="entry name" value="PRTase-like"/>
</dbReference>
<dbReference type="EMBL" id="CP075585">
    <property type="protein sequence ID" value="QZA59088.1"/>
    <property type="molecule type" value="Genomic_DNA"/>
</dbReference>
<dbReference type="InterPro" id="IPR000836">
    <property type="entry name" value="PRTase_dom"/>
</dbReference>
<keyword evidence="12" id="KW-1185">Reference proteome</keyword>
<dbReference type="PROSITE" id="PS00114">
    <property type="entry name" value="PRPP_SYNTHASE"/>
    <property type="match status" value="1"/>
</dbReference>
<keyword evidence="2 11" id="KW-0808">Transferase</keyword>
<evidence type="ECO:0000256" key="2">
    <source>
        <dbReference type="ARBA" id="ARBA00022679"/>
    </source>
</evidence>
<accession>A0ABX8Z445</accession>
<proteinExistence type="predicted"/>
<dbReference type="NCBIfam" id="NF002320">
    <property type="entry name" value="PRK01259.1"/>
    <property type="match status" value="1"/>
</dbReference>
<dbReference type="PANTHER" id="PTHR10210:SF32">
    <property type="entry name" value="RIBOSE-PHOSPHATE PYROPHOSPHOKINASE 2"/>
    <property type="match status" value="1"/>
</dbReference>
<dbReference type="PANTHER" id="PTHR10210">
    <property type="entry name" value="RIBOSE-PHOSPHATE DIPHOSPHOKINASE FAMILY MEMBER"/>
    <property type="match status" value="1"/>
</dbReference>
<evidence type="ECO:0000256" key="8">
    <source>
        <dbReference type="ARBA" id="ARBA00022842"/>
    </source>
</evidence>
<dbReference type="InterPro" id="IPR029099">
    <property type="entry name" value="Pribosyltran_N"/>
</dbReference>
<evidence type="ECO:0000256" key="1">
    <source>
        <dbReference type="ARBA" id="ARBA00013247"/>
    </source>
</evidence>
<keyword evidence="6" id="KW-0418">Kinase</keyword>
<dbReference type="Pfam" id="PF13793">
    <property type="entry name" value="Pribosyltran_N"/>
    <property type="match status" value="1"/>
</dbReference>
<feature type="domain" description="Ribose-phosphate pyrophosphokinase N-terminal" evidence="10">
    <location>
        <begin position="18"/>
        <end position="133"/>
    </location>
</feature>
<reference evidence="11 12" key="1">
    <citation type="submission" date="2021-05" db="EMBL/GenBank/DDBJ databases">
        <title>Ecology and evolution of chlamydial symbionts of arthropods.</title>
        <authorList>
            <person name="Halter T."/>
            <person name="Sixt B.S."/>
            <person name="Toenshoff E.R."/>
            <person name="Koestlbacher S."/>
            <person name="Schulz F."/>
            <person name="Kostanjsek R."/>
            <person name="Collingro A."/>
            <person name="Hendrickx F."/>
            <person name="Horn M."/>
        </authorList>
    </citation>
    <scope>NUCLEOTIDE SEQUENCE [LARGE SCALE GENOMIC DNA]</scope>
    <source>
        <strain evidence="11 12">15C</strain>
    </source>
</reference>
<organism evidence="11 12">
    <name type="scientific">Candidatus Rhabdochlamydia porcellionis</name>
    <dbReference type="NCBI Taxonomy" id="225148"/>
    <lineage>
        <taxon>Bacteria</taxon>
        <taxon>Pseudomonadati</taxon>
        <taxon>Chlamydiota</taxon>
        <taxon>Chlamydiia</taxon>
        <taxon>Parachlamydiales</taxon>
        <taxon>Candidatus Rhabdochlamydiaceae</taxon>
        <taxon>Candidatus Rhabdochlamydia</taxon>
    </lineage>
</organism>
<dbReference type="InterPro" id="IPR000842">
    <property type="entry name" value="PRib_PP_synth_CS"/>
</dbReference>
<dbReference type="EC" id="2.7.6.1" evidence="1"/>
<dbReference type="CDD" id="cd06223">
    <property type="entry name" value="PRTases_typeI"/>
    <property type="match status" value="1"/>
</dbReference>
<dbReference type="RefSeq" id="WP_246587536.1">
    <property type="nucleotide sequence ID" value="NZ_CP075585.1"/>
</dbReference>
<keyword evidence="5" id="KW-0547">Nucleotide-binding</keyword>
<evidence type="ECO:0000256" key="6">
    <source>
        <dbReference type="ARBA" id="ARBA00022777"/>
    </source>
</evidence>
<dbReference type="GO" id="GO:0004749">
    <property type="term" value="F:ribose phosphate diphosphokinase activity"/>
    <property type="evidence" value="ECO:0007669"/>
    <property type="project" value="UniProtKB-EC"/>
</dbReference>
<comment type="catalytic activity">
    <reaction evidence="9">
        <text>D-ribose 5-phosphate + ATP = 5-phospho-alpha-D-ribose 1-diphosphate + AMP + H(+)</text>
        <dbReference type="Rhea" id="RHEA:15609"/>
        <dbReference type="ChEBI" id="CHEBI:15378"/>
        <dbReference type="ChEBI" id="CHEBI:30616"/>
        <dbReference type="ChEBI" id="CHEBI:58017"/>
        <dbReference type="ChEBI" id="CHEBI:78346"/>
        <dbReference type="ChEBI" id="CHEBI:456215"/>
        <dbReference type="EC" id="2.7.6.1"/>
    </reaction>
</comment>
<evidence type="ECO:0000256" key="9">
    <source>
        <dbReference type="ARBA" id="ARBA00049535"/>
    </source>
</evidence>
<dbReference type="SUPFAM" id="SSF53271">
    <property type="entry name" value="PRTase-like"/>
    <property type="match status" value="2"/>
</dbReference>
<evidence type="ECO:0000256" key="3">
    <source>
        <dbReference type="ARBA" id="ARBA00022723"/>
    </source>
</evidence>
<protein>
    <recommendedName>
        <fullName evidence="1">ribose-phosphate diphosphokinase</fullName>
        <ecNumber evidence="1">2.7.6.1</ecNumber>
    </recommendedName>
</protein>
<keyword evidence="4" id="KW-0545">Nucleotide biosynthesis</keyword>
<keyword evidence="8" id="KW-0460">Magnesium</keyword>
<dbReference type="NCBIfam" id="TIGR01251">
    <property type="entry name" value="ribP_PPkin"/>
    <property type="match status" value="1"/>
</dbReference>
<dbReference type="InterPro" id="IPR005946">
    <property type="entry name" value="Rib-P_diPkinase"/>
</dbReference>
<evidence type="ECO:0000313" key="11">
    <source>
        <dbReference type="EMBL" id="QZA59088.1"/>
    </source>
</evidence>
<dbReference type="Gene3D" id="3.40.50.2020">
    <property type="match status" value="2"/>
</dbReference>
<dbReference type="SMART" id="SM01400">
    <property type="entry name" value="Pribosyltran_N"/>
    <property type="match status" value="1"/>
</dbReference>
<keyword evidence="3" id="KW-0479">Metal-binding</keyword>
<name>A0ABX8Z445_9BACT</name>
<evidence type="ECO:0000256" key="7">
    <source>
        <dbReference type="ARBA" id="ARBA00022840"/>
    </source>
</evidence>
<keyword evidence="7" id="KW-0067">ATP-binding</keyword>
<evidence type="ECO:0000256" key="4">
    <source>
        <dbReference type="ARBA" id="ARBA00022727"/>
    </source>
</evidence>
<evidence type="ECO:0000256" key="5">
    <source>
        <dbReference type="ARBA" id="ARBA00022741"/>
    </source>
</evidence>